<evidence type="ECO:0000313" key="1">
    <source>
        <dbReference type="EMBL" id="MEX4009547.1"/>
    </source>
</evidence>
<proteinExistence type="predicted"/>
<organism evidence="1 2">
    <name type="scientific">Neoaquamicrobium sediminum</name>
    <dbReference type="NCBI Taxonomy" id="1849104"/>
    <lineage>
        <taxon>Bacteria</taxon>
        <taxon>Pseudomonadati</taxon>
        <taxon>Pseudomonadota</taxon>
        <taxon>Alphaproteobacteria</taxon>
        <taxon>Hyphomicrobiales</taxon>
        <taxon>Phyllobacteriaceae</taxon>
        <taxon>Neoaquamicrobium</taxon>
    </lineage>
</organism>
<gene>
    <name evidence="1" type="ORF">V1479_19720</name>
</gene>
<reference evidence="1 2" key="1">
    <citation type="submission" date="2024-01" db="EMBL/GenBank/DDBJ databases">
        <title>New evidence supports the origin of RcGTA from prophage.</title>
        <authorList>
            <person name="Xu Y."/>
            <person name="Liu B."/>
            <person name="Chen F."/>
        </authorList>
    </citation>
    <scope>NUCLEOTIDE SEQUENCE [LARGE SCALE GENOMIC DNA]</scope>
    <source>
        <strain evidence="1 2">CBW1107-2</strain>
    </source>
</reference>
<comment type="caution">
    <text evidence="1">The sequence shown here is derived from an EMBL/GenBank/DDBJ whole genome shotgun (WGS) entry which is preliminary data.</text>
</comment>
<name>A0ABV3WXX6_9HYPH</name>
<dbReference type="RefSeq" id="WP_368804448.1">
    <property type="nucleotide sequence ID" value="NZ_JAZHFV010000006.1"/>
</dbReference>
<dbReference type="Proteomes" id="UP001559025">
    <property type="component" value="Unassembled WGS sequence"/>
</dbReference>
<evidence type="ECO:0000313" key="2">
    <source>
        <dbReference type="Proteomes" id="UP001559025"/>
    </source>
</evidence>
<sequence>MSVFASIARFASDYRTRRRRMHTYLELLSLPPEIQKDIGWPTEEEMPRRLERRTRTYQPIQRRLV</sequence>
<dbReference type="EMBL" id="JAZHFV010000006">
    <property type="protein sequence ID" value="MEX4009547.1"/>
    <property type="molecule type" value="Genomic_DNA"/>
</dbReference>
<protein>
    <recommendedName>
        <fullName evidence="3">DUF1127 domain-containing protein</fullName>
    </recommendedName>
</protein>
<evidence type="ECO:0008006" key="3">
    <source>
        <dbReference type="Google" id="ProtNLM"/>
    </source>
</evidence>
<keyword evidence="2" id="KW-1185">Reference proteome</keyword>
<accession>A0ABV3WXX6</accession>